<accession>A0ABP9EKY5</accession>
<dbReference type="EMBL" id="BAABIS010000001">
    <property type="protein sequence ID" value="GAA4879558.1"/>
    <property type="molecule type" value="Genomic_DNA"/>
</dbReference>
<keyword evidence="8" id="KW-1185">Reference proteome</keyword>
<dbReference type="Proteomes" id="UP001501752">
    <property type="component" value="Unassembled WGS sequence"/>
</dbReference>
<dbReference type="Gene3D" id="2.30.31.20">
    <property type="entry name" value="Sporulation-specific cell division protein SsgB"/>
    <property type="match status" value="1"/>
</dbReference>
<keyword evidence="3" id="KW-0132">Cell division</keyword>
<evidence type="ECO:0008006" key="9">
    <source>
        <dbReference type="Google" id="ProtNLM"/>
    </source>
</evidence>
<comment type="similarity">
    <text evidence="2">Belongs to the SsgA family.</text>
</comment>
<proteinExistence type="inferred from homology"/>
<evidence type="ECO:0000256" key="1">
    <source>
        <dbReference type="ARBA" id="ARBA00004431"/>
    </source>
</evidence>
<keyword evidence="6" id="KW-0131">Cell cycle</keyword>
<reference evidence="8" key="1">
    <citation type="journal article" date="2019" name="Int. J. Syst. Evol. Microbiol.">
        <title>The Global Catalogue of Microorganisms (GCM) 10K type strain sequencing project: providing services to taxonomists for standard genome sequencing and annotation.</title>
        <authorList>
            <consortium name="The Broad Institute Genomics Platform"/>
            <consortium name="The Broad Institute Genome Sequencing Center for Infectious Disease"/>
            <person name="Wu L."/>
            <person name="Ma J."/>
        </authorList>
    </citation>
    <scope>NUCLEOTIDE SEQUENCE [LARGE SCALE GENOMIC DNA]</scope>
    <source>
        <strain evidence="8">JCM 13006</strain>
    </source>
</reference>
<evidence type="ECO:0000313" key="7">
    <source>
        <dbReference type="EMBL" id="GAA4879558.1"/>
    </source>
</evidence>
<evidence type="ECO:0000256" key="2">
    <source>
        <dbReference type="ARBA" id="ARBA00009323"/>
    </source>
</evidence>
<organism evidence="7 8">
    <name type="scientific">Kitasatospora terrestris</name>
    <dbReference type="NCBI Taxonomy" id="258051"/>
    <lineage>
        <taxon>Bacteria</taxon>
        <taxon>Bacillati</taxon>
        <taxon>Actinomycetota</taxon>
        <taxon>Actinomycetes</taxon>
        <taxon>Kitasatosporales</taxon>
        <taxon>Streptomycetaceae</taxon>
        <taxon>Kitasatospora</taxon>
    </lineage>
</organism>
<evidence type="ECO:0000256" key="5">
    <source>
        <dbReference type="ARBA" id="ARBA00023210"/>
    </source>
</evidence>
<comment type="caution">
    <text evidence="7">The sequence shown here is derived from an EMBL/GenBank/DDBJ whole genome shotgun (WGS) entry which is preliminary data.</text>
</comment>
<dbReference type="InterPro" id="IPR038658">
    <property type="entry name" value="SsgB_sf"/>
</dbReference>
<evidence type="ECO:0000313" key="8">
    <source>
        <dbReference type="Proteomes" id="UP001501752"/>
    </source>
</evidence>
<evidence type="ECO:0000256" key="3">
    <source>
        <dbReference type="ARBA" id="ARBA00022618"/>
    </source>
</evidence>
<dbReference type="InterPro" id="IPR006776">
    <property type="entry name" value="SsgB"/>
</dbReference>
<evidence type="ECO:0000256" key="6">
    <source>
        <dbReference type="ARBA" id="ARBA00023306"/>
    </source>
</evidence>
<gene>
    <name evidence="7" type="ORF">GCM10023235_69740</name>
</gene>
<protein>
    <recommendedName>
        <fullName evidence="9">SsgA family sporulation/cell division regulator</fullName>
    </recommendedName>
</protein>
<keyword evidence="4" id="KW-0749">Sporulation</keyword>
<keyword evidence="5" id="KW-0717">Septation</keyword>
<dbReference type="RefSeq" id="WP_345700897.1">
    <property type="nucleotide sequence ID" value="NZ_BAABIS010000001.1"/>
</dbReference>
<dbReference type="Pfam" id="PF04686">
    <property type="entry name" value="SsgA"/>
    <property type="match status" value="1"/>
</dbReference>
<evidence type="ECO:0000256" key="4">
    <source>
        <dbReference type="ARBA" id="ARBA00022969"/>
    </source>
</evidence>
<sequence length="131" mass="14105">MERLTTRITMRLMTGDERSRDLDVDWTYRTDDPHAVELDFGPFQPGAVWMLSRDLLIAGLDAPVGEGDVHVAPFDETRVLIALEGRDGIALLAAPAAAVSGLLAATARLVPPGAEDALIDWDRGLKSLLAA</sequence>
<comment type="subcellular location">
    <subcellularLocation>
        <location evidence="1">Cell septum</location>
    </subcellularLocation>
</comment>
<name>A0ABP9EKY5_9ACTN</name>